<proteinExistence type="predicted"/>
<name>A0ABV2SU36_9FLAO</name>
<accession>A0ABV2SU36</accession>
<dbReference type="RefSeq" id="WP_354615087.1">
    <property type="nucleotide sequence ID" value="NZ_JBEXAE010000003.1"/>
</dbReference>
<dbReference type="InterPro" id="IPR007263">
    <property type="entry name" value="DCC1-like"/>
</dbReference>
<dbReference type="PANTHER" id="PTHR33639">
    <property type="entry name" value="THIOL-DISULFIDE OXIDOREDUCTASE DCC"/>
    <property type="match status" value="1"/>
</dbReference>
<dbReference type="Proteomes" id="UP001549799">
    <property type="component" value="Unassembled WGS sequence"/>
</dbReference>
<evidence type="ECO:0000313" key="2">
    <source>
        <dbReference type="Proteomes" id="UP001549799"/>
    </source>
</evidence>
<dbReference type="PANTHER" id="PTHR33639:SF2">
    <property type="entry name" value="DUF393 DOMAIN-CONTAINING PROTEIN"/>
    <property type="match status" value="1"/>
</dbReference>
<comment type="caution">
    <text evidence="1">The sequence shown here is derived from an EMBL/GenBank/DDBJ whole genome shotgun (WGS) entry which is preliminary data.</text>
</comment>
<keyword evidence="2" id="KW-1185">Reference proteome</keyword>
<reference evidence="1 2" key="1">
    <citation type="submission" date="2024-07" db="EMBL/GenBank/DDBJ databases">
        <title>The genome sequence of type strain Sediminicola arcticus GDMCC 1.2805.</title>
        <authorList>
            <person name="Liu Y."/>
        </authorList>
    </citation>
    <scope>NUCLEOTIDE SEQUENCE [LARGE SCALE GENOMIC DNA]</scope>
    <source>
        <strain evidence="1 2">GDMCC 1.2805</strain>
    </source>
</reference>
<gene>
    <name evidence="1" type="ORF">ABXZ36_08525</name>
</gene>
<organism evidence="1 2">
    <name type="scientific">Sediminicola arcticus</name>
    <dbReference type="NCBI Taxonomy" id="1574308"/>
    <lineage>
        <taxon>Bacteria</taxon>
        <taxon>Pseudomonadati</taxon>
        <taxon>Bacteroidota</taxon>
        <taxon>Flavobacteriia</taxon>
        <taxon>Flavobacteriales</taxon>
        <taxon>Flavobacteriaceae</taxon>
        <taxon>Sediminicola</taxon>
    </lineage>
</organism>
<dbReference type="EMBL" id="JBEXAE010000003">
    <property type="protein sequence ID" value="MET6990693.1"/>
    <property type="molecule type" value="Genomic_DNA"/>
</dbReference>
<evidence type="ECO:0000313" key="1">
    <source>
        <dbReference type="EMBL" id="MET6990693.1"/>
    </source>
</evidence>
<dbReference type="InterPro" id="IPR052927">
    <property type="entry name" value="DCC_oxidoreductase"/>
</dbReference>
<protein>
    <submittedName>
        <fullName evidence="1">DCC1-like thiol-disulfide oxidoreductase family protein</fullName>
    </submittedName>
</protein>
<sequence length="135" mass="15452">MEETKKIILFDGVCNLCNGAIQFIIKQDKSDNFRYAPLQSNIGRKFLQERNIDNAIIDSIILIEPGVAYYTKSAAALKIGQDFGGAWKLLQILEWIPESISNFIYDLIAKNRYNWFGKKEACMIPTPELKAKFLE</sequence>
<dbReference type="Pfam" id="PF04134">
    <property type="entry name" value="DCC1-like"/>
    <property type="match status" value="1"/>
</dbReference>